<dbReference type="PANTHER" id="PTHR33515">
    <property type="entry name" value="RIBOSOME-BINDING FACTOR A, CHLOROPLASTIC-RELATED"/>
    <property type="match status" value="1"/>
</dbReference>
<dbReference type="InterPro" id="IPR000238">
    <property type="entry name" value="RbfA"/>
</dbReference>
<dbReference type="Pfam" id="PF02033">
    <property type="entry name" value="RBFA"/>
    <property type="match status" value="1"/>
</dbReference>
<dbReference type="GO" id="GO:0043024">
    <property type="term" value="F:ribosomal small subunit binding"/>
    <property type="evidence" value="ECO:0007669"/>
    <property type="project" value="TreeGrafter"/>
</dbReference>
<dbReference type="EMBL" id="UOGK01000485">
    <property type="protein sequence ID" value="VAX41065.1"/>
    <property type="molecule type" value="Genomic_DNA"/>
</dbReference>
<dbReference type="GO" id="GO:0005829">
    <property type="term" value="C:cytosol"/>
    <property type="evidence" value="ECO:0007669"/>
    <property type="project" value="TreeGrafter"/>
</dbReference>
<dbReference type="NCBIfam" id="TIGR00082">
    <property type="entry name" value="rbfA"/>
    <property type="match status" value="1"/>
</dbReference>
<accession>A0A3B1E4X0</accession>
<gene>
    <name evidence="2" type="ORF">MNBD_PLANCTO03-48</name>
</gene>
<dbReference type="SUPFAM" id="SSF89919">
    <property type="entry name" value="Ribosome-binding factor A, RbfA"/>
    <property type="match status" value="1"/>
</dbReference>
<dbReference type="GO" id="GO:0006364">
    <property type="term" value="P:rRNA processing"/>
    <property type="evidence" value="ECO:0007669"/>
    <property type="project" value="InterPro"/>
</dbReference>
<organism evidence="2">
    <name type="scientific">hydrothermal vent metagenome</name>
    <dbReference type="NCBI Taxonomy" id="652676"/>
    <lineage>
        <taxon>unclassified sequences</taxon>
        <taxon>metagenomes</taxon>
        <taxon>ecological metagenomes</taxon>
    </lineage>
</organism>
<proteinExistence type="inferred from homology"/>
<dbReference type="HAMAP" id="MF_00003">
    <property type="entry name" value="RbfA"/>
    <property type="match status" value="1"/>
</dbReference>
<evidence type="ECO:0000256" key="1">
    <source>
        <dbReference type="SAM" id="MobiDB-lite"/>
    </source>
</evidence>
<sequence>MSKRTEMIAATIDRQLQERLARGLQDPRIRGLITVTKVRVTDDLATAFVSVSILPAEHQALTMHGLKAAAGHLRRELGKTVAIRRLPVLSFQLDESIKREAEVLAALARVRAEREAREAQSPEQNEEQADSGKAEGGETPPKDWAS</sequence>
<dbReference type="Gene3D" id="3.30.300.20">
    <property type="match status" value="1"/>
</dbReference>
<evidence type="ECO:0008006" key="3">
    <source>
        <dbReference type="Google" id="ProtNLM"/>
    </source>
</evidence>
<dbReference type="InterPro" id="IPR023799">
    <property type="entry name" value="RbfA_dom_sf"/>
</dbReference>
<reference evidence="2" key="1">
    <citation type="submission" date="2018-06" db="EMBL/GenBank/DDBJ databases">
        <authorList>
            <person name="Zhirakovskaya E."/>
        </authorList>
    </citation>
    <scope>NUCLEOTIDE SEQUENCE</scope>
</reference>
<dbReference type="PANTHER" id="PTHR33515:SF1">
    <property type="entry name" value="RIBOSOME-BINDING FACTOR A, CHLOROPLASTIC-RELATED"/>
    <property type="match status" value="1"/>
</dbReference>
<protein>
    <recommendedName>
        <fullName evidence="3">Ribosome-binding factor A</fullName>
    </recommendedName>
</protein>
<name>A0A3B1E4X0_9ZZZZ</name>
<feature type="region of interest" description="Disordered" evidence="1">
    <location>
        <begin position="112"/>
        <end position="146"/>
    </location>
</feature>
<dbReference type="AlphaFoldDB" id="A0A3B1E4X0"/>
<evidence type="ECO:0000313" key="2">
    <source>
        <dbReference type="EMBL" id="VAX41065.1"/>
    </source>
</evidence>
<dbReference type="InterPro" id="IPR015946">
    <property type="entry name" value="KH_dom-like_a/b"/>
</dbReference>